<dbReference type="PROSITE" id="PS51257">
    <property type="entry name" value="PROKAR_LIPOPROTEIN"/>
    <property type="match status" value="1"/>
</dbReference>
<dbReference type="GO" id="GO:0043190">
    <property type="term" value="C:ATP-binding cassette (ABC) transporter complex"/>
    <property type="evidence" value="ECO:0007669"/>
    <property type="project" value="InterPro"/>
</dbReference>
<evidence type="ECO:0000313" key="4">
    <source>
        <dbReference type="EMBL" id="MBB5935478.1"/>
    </source>
</evidence>
<feature type="chain" id="PRO_5038646661" evidence="3">
    <location>
        <begin position="29"/>
        <end position="315"/>
    </location>
</feature>
<dbReference type="Gene3D" id="3.40.190.10">
    <property type="entry name" value="Periplasmic binding protein-like II"/>
    <property type="match status" value="2"/>
</dbReference>
<keyword evidence="5" id="KW-1185">Reference proteome</keyword>
<proteinExistence type="inferred from homology"/>
<keyword evidence="2 3" id="KW-0732">Signal</keyword>
<protein>
    <submittedName>
        <fullName evidence="4">Phosphonate transport system substrate-binding protein</fullName>
    </submittedName>
</protein>
<feature type="signal peptide" evidence="3">
    <location>
        <begin position="1"/>
        <end position="28"/>
    </location>
</feature>
<dbReference type="CDD" id="cd01071">
    <property type="entry name" value="PBP2_PhnD_like"/>
    <property type="match status" value="1"/>
</dbReference>
<dbReference type="NCBIfam" id="TIGR01098">
    <property type="entry name" value="3A0109s03R"/>
    <property type="match status" value="1"/>
</dbReference>
<accession>A0A7W9UY14</accession>
<dbReference type="SUPFAM" id="SSF53850">
    <property type="entry name" value="Periplasmic binding protein-like II"/>
    <property type="match status" value="1"/>
</dbReference>
<evidence type="ECO:0000256" key="2">
    <source>
        <dbReference type="ARBA" id="ARBA00022729"/>
    </source>
</evidence>
<dbReference type="RefSeq" id="WP_184571960.1">
    <property type="nucleotide sequence ID" value="NZ_JACHJL010000005.1"/>
</dbReference>
<dbReference type="Proteomes" id="UP000588098">
    <property type="component" value="Unassembled WGS sequence"/>
</dbReference>
<name>A0A7W9UY14_9ACTN</name>
<evidence type="ECO:0000256" key="3">
    <source>
        <dbReference type="SAM" id="SignalP"/>
    </source>
</evidence>
<evidence type="ECO:0000256" key="1">
    <source>
        <dbReference type="ARBA" id="ARBA00007162"/>
    </source>
</evidence>
<comment type="similarity">
    <text evidence="1">Belongs to the phosphate/phosphite/phosphonate binding protein family.</text>
</comment>
<dbReference type="AlphaFoldDB" id="A0A7W9UY14"/>
<evidence type="ECO:0000313" key="5">
    <source>
        <dbReference type="Proteomes" id="UP000588098"/>
    </source>
</evidence>
<dbReference type="InterPro" id="IPR005770">
    <property type="entry name" value="PhnD"/>
</dbReference>
<dbReference type="PANTHER" id="PTHR35841">
    <property type="entry name" value="PHOSPHONATES-BINDING PERIPLASMIC PROTEIN"/>
    <property type="match status" value="1"/>
</dbReference>
<dbReference type="EMBL" id="JACHJL010000005">
    <property type="protein sequence ID" value="MBB5935478.1"/>
    <property type="molecule type" value="Genomic_DNA"/>
</dbReference>
<dbReference type="GO" id="GO:0055085">
    <property type="term" value="P:transmembrane transport"/>
    <property type="evidence" value="ECO:0007669"/>
    <property type="project" value="InterPro"/>
</dbReference>
<reference evidence="4 5" key="1">
    <citation type="submission" date="2020-08" db="EMBL/GenBank/DDBJ databases">
        <title>Genomic Encyclopedia of Type Strains, Phase III (KMG-III): the genomes of soil and plant-associated and newly described type strains.</title>
        <authorList>
            <person name="Whitman W."/>
        </authorList>
    </citation>
    <scope>NUCLEOTIDE SEQUENCE [LARGE SCALE GENOMIC DNA]</scope>
    <source>
        <strain evidence="4 5">CECT 8305</strain>
    </source>
</reference>
<dbReference type="Pfam" id="PF12974">
    <property type="entry name" value="Phosphonate-bd"/>
    <property type="match status" value="1"/>
</dbReference>
<sequence length="315" mass="33096">MISTLRGPLAAVCAVLALALTGCGSSAASDDDSSGGARDPGKLVVAAIPSEDSTSLAQRYEAVIKLLEDETGKEVVLQKATNYAAVIEAQRAHKADIAFYGPLSYVVAKDSGVDLRVIASPVKNKGDETGYRSVAVAKSGSNIGSLKDLARKKVCFVDENSTSGYLYPTAELIKAGVGEKDYTPIMSGGHDASVLAVNSGQCDGGFATEDMATRQLVQDKKIDKDDLKVLWKSSLIPGSPVAVSTDLADGLQRKIANVFETKANADYLRSKGYCSGGEDCLTEANWGYVKVDDADYNSVRDVCAATKNEQCKAGS</sequence>
<organism evidence="4 5">
    <name type="scientific">Streptomyces zagrosensis</name>
    <dbReference type="NCBI Taxonomy" id="1042984"/>
    <lineage>
        <taxon>Bacteria</taxon>
        <taxon>Bacillati</taxon>
        <taxon>Actinomycetota</taxon>
        <taxon>Actinomycetes</taxon>
        <taxon>Kitasatosporales</taxon>
        <taxon>Streptomycetaceae</taxon>
        <taxon>Streptomyces</taxon>
    </lineage>
</organism>
<comment type="caution">
    <text evidence="4">The sequence shown here is derived from an EMBL/GenBank/DDBJ whole genome shotgun (WGS) entry which is preliminary data.</text>
</comment>
<gene>
    <name evidence="4" type="ORF">FHS42_002540</name>
</gene>
<dbReference type="PANTHER" id="PTHR35841:SF1">
    <property type="entry name" value="PHOSPHONATES-BINDING PERIPLASMIC PROTEIN"/>
    <property type="match status" value="1"/>
</dbReference>